<keyword evidence="2" id="KW-1185">Reference proteome</keyword>
<accession>A0A4Y7L2J9</accession>
<dbReference type="AlphaFoldDB" id="A0A4Y7L2J9"/>
<dbReference type="EMBL" id="CM010723">
    <property type="protein sequence ID" value="RZC79187.1"/>
    <property type="molecule type" value="Genomic_DNA"/>
</dbReference>
<dbReference type="Gramene" id="RZC79187">
    <property type="protein sequence ID" value="RZC79187"/>
    <property type="gene ID" value="C5167_003437"/>
</dbReference>
<proteinExistence type="predicted"/>
<protein>
    <submittedName>
        <fullName evidence="1">Uncharacterized protein</fullName>
    </submittedName>
</protein>
<dbReference type="OrthoDB" id="10347111at2759"/>
<name>A0A4Y7L2J9_PAPSO</name>
<evidence type="ECO:0000313" key="1">
    <source>
        <dbReference type="EMBL" id="RZC79187.1"/>
    </source>
</evidence>
<dbReference type="Proteomes" id="UP000316621">
    <property type="component" value="Chromosome 9"/>
</dbReference>
<sequence length="116" mass="13514">MPRVLFCEGDIVEETPEILMEHTLDWYNPHIPISSLPYGIAFPNRREAMNYTRNFNWHWSNLRYNRRVKMEQMYDHVPPGDGQIVKRPRFNLPFCQDVAGGEEGSTPGGDLCFVTV</sequence>
<evidence type="ECO:0000313" key="2">
    <source>
        <dbReference type="Proteomes" id="UP000316621"/>
    </source>
</evidence>
<organism evidence="1 2">
    <name type="scientific">Papaver somniferum</name>
    <name type="common">Opium poppy</name>
    <dbReference type="NCBI Taxonomy" id="3469"/>
    <lineage>
        <taxon>Eukaryota</taxon>
        <taxon>Viridiplantae</taxon>
        <taxon>Streptophyta</taxon>
        <taxon>Embryophyta</taxon>
        <taxon>Tracheophyta</taxon>
        <taxon>Spermatophyta</taxon>
        <taxon>Magnoliopsida</taxon>
        <taxon>Ranunculales</taxon>
        <taxon>Papaveraceae</taxon>
        <taxon>Papaveroideae</taxon>
        <taxon>Papaver</taxon>
    </lineage>
</organism>
<gene>
    <name evidence="1" type="ORF">C5167_003437</name>
</gene>
<reference evidence="1 2" key="1">
    <citation type="journal article" date="2018" name="Science">
        <title>The opium poppy genome and morphinan production.</title>
        <authorList>
            <person name="Guo L."/>
            <person name="Winzer T."/>
            <person name="Yang X."/>
            <person name="Li Y."/>
            <person name="Ning Z."/>
            <person name="He Z."/>
            <person name="Teodor R."/>
            <person name="Lu Y."/>
            <person name="Bowser T.A."/>
            <person name="Graham I.A."/>
            <person name="Ye K."/>
        </authorList>
    </citation>
    <scope>NUCLEOTIDE SEQUENCE [LARGE SCALE GENOMIC DNA]</scope>
    <source>
        <strain evidence="2">cv. HN1</strain>
        <tissue evidence="1">Leaves</tissue>
    </source>
</reference>